<dbReference type="AlphaFoldDB" id="A0A9J6DCG2"/>
<reference evidence="2" key="2">
    <citation type="submission" date="2021-09" db="EMBL/GenBank/DDBJ databases">
        <authorList>
            <person name="Jia N."/>
            <person name="Wang J."/>
            <person name="Shi W."/>
            <person name="Du L."/>
            <person name="Sun Y."/>
            <person name="Zhan W."/>
            <person name="Jiang J."/>
            <person name="Wang Q."/>
            <person name="Zhang B."/>
            <person name="Ji P."/>
            <person name="Sakyi L.B."/>
            <person name="Cui X."/>
            <person name="Yuan T."/>
            <person name="Jiang B."/>
            <person name="Yang W."/>
            <person name="Lam T.T.-Y."/>
            <person name="Chang Q."/>
            <person name="Ding S."/>
            <person name="Wang X."/>
            <person name="Zhu J."/>
            <person name="Ruan X."/>
            <person name="Zhao L."/>
            <person name="Wei J."/>
            <person name="Que T."/>
            <person name="Du C."/>
            <person name="Cheng J."/>
            <person name="Dai P."/>
            <person name="Han X."/>
            <person name="Huang E."/>
            <person name="Gao Y."/>
            <person name="Liu J."/>
            <person name="Shao H."/>
            <person name="Ye R."/>
            <person name="Li L."/>
            <person name="Wei W."/>
            <person name="Wang X."/>
            <person name="Wang C."/>
            <person name="Huo Q."/>
            <person name="Li W."/>
            <person name="Guo W."/>
            <person name="Chen H."/>
            <person name="Chen S."/>
            <person name="Zhou L."/>
            <person name="Zhou L."/>
            <person name="Ni X."/>
            <person name="Tian J."/>
            <person name="Zhou Y."/>
            <person name="Sheng Y."/>
            <person name="Liu T."/>
            <person name="Pan Y."/>
            <person name="Xia L."/>
            <person name="Li J."/>
            <person name="Zhao F."/>
            <person name="Cao W."/>
        </authorList>
    </citation>
    <scope>NUCLEOTIDE SEQUENCE</scope>
    <source>
        <strain evidence="2">Rmic-2018</strain>
        <tissue evidence="2">Larvae</tissue>
    </source>
</reference>
<dbReference type="EMBL" id="JABSTU010000010">
    <property type="protein sequence ID" value="KAH8019674.1"/>
    <property type="molecule type" value="Genomic_DNA"/>
</dbReference>
<organism evidence="2 3">
    <name type="scientific">Rhipicephalus microplus</name>
    <name type="common">Cattle tick</name>
    <name type="synonym">Boophilus microplus</name>
    <dbReference type="NCBI Taxonomy" id="6941"/>
    <lineage>
        <taxon>Eukaryota</taxon>
        <taxon>Metazoa</taxon>
        <taxon>Ecdysozoa</taxon>
        <taxon>Arthropoda</taxon>
        <taxon>Chelicerata</taxon>
        <taxon>Arachnida</taxon>
        <taxon>Acari</taxon>
        <taxon>Parasitiformes</taxon>
        <taxon>Ixodida</taxon>
        <taxon>Ixodoidea</taxon>
        <taxon>Ixodidae</taxon>
        <taxon>Rhipicephalinae</taxon>
        <taxon>Rhipicephalus</taxon>
        <taxon>Boophilus</taxon>
    </lineage>
</organism>
<sequence>MSTTESETADVPCDTTEDASKRGKSDSTKRRAQRATSNVFAMFEQNQIAEFKEVGAEFPALQIWRPLRGSSPSRLRRRESCCGCQTACSPVGRGPTTGCGFWVPPVSGSAFTANSARRQWRSGARLRQPALALVSPRMPAVISLPEITGQAKRALSTARTRWSL</sequence>
<proteinExistence type="predicted"/>
<accession>A0A9J6DCG2</accession>
<keyword evidence="3" id="KW-1185">Reference proteome</keyword>
<evidence type="ECO:0000313" key="2">
    <source>
        <dbReference type="EMBL" id="KAH8019674.1"/>
    </source>
</evidence>
<feature type="region of interest" description="Disordered" evidence="1">
    <location>
        <begin position="1"/>
        <end position="32"/>
    </location>
</feature>
<dbReference type="Proteomes" id="UP000821866">
    <property type="component" value="Chromosome 8"/>
</dbReference>
<reference evidence="2" key="1">
    <citation type="journal article" date="2020" name="Cell">
        <title>Large-Scale Comparative Analyses of Tick Genomes Elucidate Their Genetic Diversity and Vector Capacities.</title>
        <authorList>
            <consortium name="Tick Genome and Microbiome Consortium (TIGMIC)"/>
            <person name="Jia N."/>
            <person name="Wang J."/>
            <person name="Shi W."/>
            <person name="Du L."/>
            <person name="Sun Y."/>
            <person name="Zhan W."/>
            <person name="Jiang J.F."/>
            <person name="Wang Q."/>
            <person name="Zhang B."/>
            <person name="Ji P."/>
            <person name="Bell-Sakyi L."/>
            <person name="Cui X.M."/>
            <person name="Yuan T.T."/>
            <person name="Jiang B.G."/>
            <person name="Yang W.F."/>
            <person name="Lam T.T."/>
            <person name="Chang Q.C."/>
            <person name="Ding S.J."/>
            <person name="Wang X.J."/>
            <person name="Zhu J.G."/>
            <person name="Ruan X.D."/>
            <person name="Zhao L."/>
            <person name="Wei J.T."/>
            <person name="Ye R.Z."/>
            <person name="Que T.C."/>
            <person name="Du C.H."/>
            <person name="Zhou Y.H."/>
            <person name="Cheng J.X."/>
            <person name="Dai P.F."/>
            <person name="Guo W.B."/>
            <person name="Han X.H."/>
            <person name="Huang E.J."/>
            <person name="Li L.F."/>
            <person name="Wei W."/>
            <person name="Gao Y.C."/>
            <person name="Liu J.Z."/>
            <person name="Shao H.Z."/>
            <person name="Wang X."/>
            <person name="Wang C.C."/>
            <person name="Yang T.C."/>
            <person name="Huo Q.B."/>
            <person name="Li W."/>
            <person name="Chen H.Y."/>
            <person name="Chen S.E."/>
            <person name="Zhou L.G."/>
            <person name="Ni X.B."/>
            <person name="Tian J.H."/>
            <person name="Sheng Y."/>
            <person name="Liu T."/>
            <person name="Pan Y.S."/>
            <person name="Xia L.Y."/>
            <person name="Li J."/>
            <person name="Zhao F."/>
            <person name="Cao W.C."/>
        </authorList>
    </citation>
    <scope>NUCLEOTIDE SEQUENCE</scope>
    <source>
        <strain evidence="2">Rmic-2018</strain>
    </source>
</reference>
<comment type="caution">
    <text evidence="2">The sequence shown here is derived from an EMBL/GenBank/DDBJ whole genome shotgun (WGS) entry which is preliminary data.</text>
</comment>
<feature type="compositionally biased region" description="Basic and acidic residues" evidence="1">
    <location>
        <begin position="18"/>
        <end position="29"/>
    </location>
</feature>
<name>A0A9J6DCG2_RHIMP</name>
<evidence type="ECO:0000256" key="1">
    <source>
        <dbReference type="SAM" id="MobiDB-lite"/>
    </source>
</evidence>
<gene>
    <name evidence="2" type="ORF">HPB51_020996</name>
</gene>
<evidence type="ECO:0000313" key="3">
    <source>
        <dbReference type="Proteomes" id="UP000821866"/>
    </source>
</evidence>
<protein>
    <submittedName>
        <fullName evidence="2">Uncharacterized protein</fullName>
    </submittedName>
</protein>